<evidence type="ECO:0000259" key="1">
    <source>
        <dbReference type="Pfam" id="PF13788"/>
    </source>
</evidence>
<accession>A0ABY4KXD0</accession>
<dbReference type="EMBL" id="CP051627">
    <property type="protein sequence ID" value="UPT20098.1"/>
    <property type="molecule type" value="Genomic_DNA"/>
</dbReference>
<organism evidence="2 3">
    <name type="scientific">Thermobifida alba</name>
    <name type="common">Thermomonospora alba</name>
    <dbReference type="NCBI Taxonomy" id="53522"/>
    <lineage>
        <taxon>Bacteria</taxon>
        <taxon>Bacillati</taxon>
        <taxon>Actinomycetota</taxon>
        <taxon>Actinomycetes</taxon>
        <taxon>Streptosporangiales</taxon>
        <taxon>Nocardiopsidaceae</taxon>
        <taxon>Thermobifida</taxon>
    </lineage>
</organism>
<keyword evidence="3" id="KW-1185">Reference proteome</keyword>
<protein>
    <submittedName>
        <fullName evidence="2">DUF4180 domain-containing protein</fullName>
    </submittedName>
</protein>
<dbReference type="RefSeq" id="WP_248592344.1">
    <property type="nucleotide sequence ID" value="NZ_BAABEB010000012.1"/>
</dbReference>
<sequence length="124" mass="13662">MTDTLQYLDGVPVLVCGADGEPVRGEREATDLLGNAFHHGAAWVAVPVERLTDDFFRLRTRLAGNIAQKFVNYRIGLAVLGDVSRHVEQSTALRDFVRESNRGGQLWFLADLAELRARLAGAGR</sequence>
<dbReference type="Pfam" id="PF13788">
    <property type="entry name" value="DUF4180"/>
    <property type="match status" value="1"/>
</dbReference>
<gene>
    <name evidence="2" type="ORF">FOF52_03210</name>
</gene>
<dbReference type="InterPro" id="IPR025438">
    <property type="entry name" value="DUF4180"/>
</dbReference>
<name>A0ABY4KXD0_THEAE</name>
<proteinExistence type="predicted"/>
<evidence type="ECO:0000313" key="2">
    <source>
        <dbReference type="EMBL" id="UPT20098.1"/>
    </source>
</evidence>
<evidence type="ECO:0000313" key="3">
    <source>
        <dbReference type="Proteomes" id="UP000832041"/>
    </source>
</evidence>
<reference evidence="2 3" key="1">
    <citation type="submission" date="2020-04" db="EMBL/GenBank/DDBJ databases">
        <title>Thermobifida alba genome sequencing and assembly.</title>
        <authorList>
            <person name="Luzics S."/>
            <person name="Horvath B."/>
            <person name="Nagy I."/>
            <person name="Toth A."/>
            <person name="Nagy I."/>
            <person name="Kukolya J."/>
        </authorList>
    </citation>
    <scope>NUCLEOTIDE SEQUENCE [LARGE SCALE GENOMIC DNA]</scope>
    <source>
        <strain evidence="2 3">DSM 43795</strain>
    </source>
</reference>
<dbReference type="Proteomes" id="UP000832041">
    <property type="component" value="Chromosome"/>
</dbReference>
<feature type="domain" description="DUF4180" evidence="1">
    <location>
        <begin position="10"/>
        <end position="119"/>
    </location>
</feature>